<reference evidence="7 8" key="1">
    <citation type="submission" date="2014-11" db="EMBL/GenBank/DDBJ databases">
        <title>Genome sequence and analysis of novel Kurthia sp.</title>
        <authorList>
            <person name="Lawson J.N."/>
            <person name="Gonzalez J.E."/>
            <person name="Rinauldi L."/>
            <person name="Xuan Z."/>
            <person name="Firman A."/>
            <person name="Shaddox L."/>
            <person name="Trudeau A."/>
            <person name="Shah S."/>
            <person name="Reiman D."/>
        </authorList>
    </citation>
    <scope>NUCLEOTIDE SEQUENCE [LARGE SCALE GENOMIC DNA]</scope>
    <source>
        <strain evidence="7 8">3B1D</strain>
    </source>
</reference>
<dbReference type="Pfam" id="PF06081">
    <property type="entry name" value="ArAE_1"/>
    <property type="match status" value="1"/>
</dbReference>
<evidence type="ECO:0000256" key="6">
    <source>
        <dbReference type="SAM" id="Phobius"/>
    </source>
</evidence>
<feature type="transmembrane region" description="Helical" evidence="6">
    <location>
        <begin position="80"/>
        <end position="109"/>
    </location>
</feature>
<dbReference type="InterPro" id="IPR010343">
    <property type="entry name" value="ArAE_1"/>
</dbReference>
<dbReference type="PANTHER" id="PTHR30509:SF27">
    <property type="entry name" value="UPF0421 PROTEIN YGAE"/>
    <property type="match status" value="1"/>
</dbReference>
<keyword evidence="2" id="KW-1003">Cell membrane</keyword>
<evidence type="ECO:0000256" key="5">
    <source>
        <dbReference type="ARBA" id="ARBA00023136"/>
    </source>
</evidence>
<evidence type="ECO:0000313" key="8">
    <source>
        <dbReference type="Proteomes" id="UP000288623"/>
    </source>
</evidence>
<evidence type="ECO:0000256" key="1">
    <source>
        <dbReference type="ARBA" id="ARBA00004651"/>
    </source>
</evidence>
<gene>
    <name evidence="7" type="ORF">QI30_01505</name>
</gene>
<accession>A0A433RYB7</accession>
<comment type="subcellular location">
    <subcellularLocation>
        <location evidence="1">Cell membrane</location>
        <topology evidence="1">Multi-pass membrane protein</topology>
    </subcellularLocation>
</comment>
<dbReference type="Proteomes" id="UP000288623">
    <property type="component" value="Unassembled WGS sequence"/>
</dbReference>
<dbReference type="RefSeq" id="WP_126989188.1">
    <property type="nucleotide sequence ID" value="NZ_JTFC01000006.1"/>
</dbReference>
<evidence type="ECO:0000256" key="2">
    <source>
        <dbReference type="ARBA" id="ARBA00022475"/>
    </source>
</evidence>
<protein>
    <submittedName>
        <fullName evidence="7">Membrane protein</fullName>
    </submittedName>
</protein>
<sequence length="368" mass="42608">MKLGARILKTGVAIVFAFYLAEWLHLPSPIFAGIAAIFAIQPSIYRSYKTIIEQIQGNVIGAVSAVVFASIFGVEPVVAGFAVIVTLLIMMKLKLTSSVSLALVTVIVIMEGQKIEAFDEFLLFAVIRFTTVMIGVLAAFIVNLVFLPPKYETRLFASTKYLQDDITRWIRLAVRQASEHTSTKQSVRTLRGHQKKLDQIYTLYKEERTYTKKALFAKKRKLVIYRQMLITTNKSLETLNRLFIHENELANMPERFHIMIQERLDFLSTYHEQLFLKYTGKLKSHHTTWIGQDEFLQRNEIMDIFADYVVEQHEREGDEEFSSYHLLHILSRILDYEENLEHLDTLITAYQAYHSSELLTERDEDNIL</sequence>
<evidence type="ECO:0000256" key="3">
    <source>
        <dbReference type="ARBA" id="ARBA00022692"/>
    </source>
</evidence>
<dbReference type="GO" id="GO:0005886">
    <property type="term" value="C:plasma membrane"/>
    <property type="evidence" value="ECO:0007669"/>
    <property type="project" value="UniProtKB-SubCell"/>
</dbReference>
<evidence type="ECO:0000313" key="7">
    <source>
        <dbReference type="EMBL" id="RUS58285.1"/>
    </source>
</evidence>
<dbReference type="AlphaFoldDB" id="A0A433RYB7"/>
<name>A0A433RYB7_9BACL</name>
<dbReference type="PANTHER" id="PTHR30509">
    <property type="entry name" value="P-HYDROXYBENZOIC ACID EFFLUX PUMP SUBUNIT-RELATED"/>
    <property type="match status" value="1"/>
</dbReference>
<dbReference type="EMBL" id="JTFC01000006">
    <property type="protein sequence ID" value="RUS58285.1"/>
    <property type="molecule type" value="Genomic_DNA"/>
</dbReference>
<evidence type="ECO:0000256" key="4">
    <source>
        <dbReference type="ARBA" id="ARBA00022989"/>
    </source>
</evidence>
<keyword evidence="4 6" id="KW-1133">Transmembrane helix</keyword>
<organism evidence="7 8">
    <name type="scientific">Candidatus Kurthia intestinigallinarum</name>
    <dbReference type="NCBI Taxonomy" id="1562256"/>
    <lineage>
        <taxon>Bacteria</taxon>
        <taxon>Bacillati</taxon>
        <taxon>Bacillota</taxon>
        <taxon>Bacilli</taxon>
        <taxon>Bacillales</taxon>
        <taxon>Caryophanaceae</taxon>
        <taxon>Kurthia</taxon>
    </lineage>
</organism>
<feature type="transmembrane region" description="Helical" evidence="6">
    <location>
        <begin position="121"/>
        <end position="146"/>
    </location>
</feature>
<proteinExistence type="predicted"/>
<keyword evidence="3 6" id="KW-0812">Transmembrane</keyword>
<feature type="transmembrane region" description="Helical" evidence="6">
    <location>
        <begin position="7"/>
        <end position="24"/>
    </location>
</feature>
<comment type="caution">
    <text evidence="7">The sequence shown here is derived from an EMBL/GenBank/DDBJ whole genome shotgun (WGS) entry which is preliminary data.</text>
</comment>
<keyword evidence="5 6" id="KW-0472">Membrane</keyword>
<keyword evidence="8" id="KW-1185">Reference proteome</keyword>
<dbReference type="OrthoDB" id="1653617at2"/>